<evidence type="ECO:0000313" key="3">
    <source>
        <dbReference type="Proteomes" id="UP000250321"/>
    </source>
</evidence>
<accession>A0A314YI59</accession>
<dbReference type="EMBL" id="PJQY01000872">
    <property type="protein sequence ID" value="PQQ07282.1"/>
    <property type="molecule type" value="Genomic_DNA"/>
</dbReference>
<protein>
    <submittedName>
        <fullName evidence="2">Uncharacterized protein</fullName>
    </submittedName>
</protein>
<reference evidence="2 3" key="1">
    <citation type="submission" date="2018-02" db="EMBL/GenBank/DDBJ databases">
        <title>Draft genome of wild Prunus yedoensis var. nudiflora.</title>
        <authorList>
            <person name="Baek S."/>
            <person name="Kim J.-H."/>
            <person name="Choi K."/>
            <person name="Kim G.-B."/>
            <person name="Cho A."/>
            <person name="Jang H."/>
            <person name="Shin C.-H."/>
            <person name="Yu H.-J."/>
            <person name="Mun J.-H."/>
        </authorList>
    </citation>
    <scope>NUCLEOTIDE SEQUENCE [LARGE SCALE GENOMIC DNA]</scope>
    <source>
        <strain evidence="3">cv. Jeju island</strain>
        <tissue evidence="2">Leaf</tissue>
    </source>
</reference>
<evidence type="ECO:0000256" key="1">
    <source>
        <dbReference type="SAM" id="MobiDB-lite"/>
    </source>
</evidence>
<feature type="region of interest" description="Disordered" evidence="1">
    <location>
        <begin position="1"/>
        <end position="28"/>
    </location>
</feature>
<organism evidence="2 3">
    <name type="scientific">Prunus yedoensis var. nudiflora</name>
    <dbReference type="NCBI Taxonomy" id="2094558"/>
    <lineage>
        <taxon>Eukaryota</taxon>
        <taxon>Viridiplantae</taxon>
        <taxon>Streptophyta</taxon>
        <taxon>Embryophyta</taxon>
        <taxon>Tracheophyta</taxon>
        <taxon>Spermatophyta</taxon>
        <taxon>Magnoliopsida</taxon>
        <taxon>eudicotyledons</taxon>
        <taxon>Gunneridae</taxon>
        <taxon>Pentapetalae</taxon>
        <taxon>rosids</taxon>
        <taxon>fabids</taxon>
        <taxon>Rosales</taxon>
        <taxon>Rosaceae</taxon>
        <taxon>Amygdaloideae</taxon>
        <taxon>Amygdaleae</taxon>
        <taxon>Prunus</taxon>
    </lineage>
</organism>
<proteinExistence type="predicted"/>
<dbReference type="AlphaFoldDB" id="A0A314YI59"/>
<evidence type="ECO:0000313" key="2">
    <source>
        <dbReference type="EMBL" id="PQQ07282.1"/>
    </source>
</evidence>
<sequence>MQESILQIPHKQHTASFGVGVESEDGNDGRQVELGGQEELVLELTLALERARVHELDGDILAGVGRVPKKTEPRGWGWGAARDGD</sequence>
<comment type="caution">
    <text evidence="2">The sequence shown here is derived from an EMBL/GenBank/DDBJ whole genome shotgun (WGS) entry which is preliminary data.</text>
</comment>
<name>A0A314YI59_PRUYE</name>
<dbReference type="Proteomes" id="UP000250321">
    <property type="component" value="Unassembled WGS sequence"/>
</dbReference>
<keyword evidence="3" id="KW-1185">Reference proteome</keyword>
<gene>
    <name evidence="2" type="ORF">Pyn_29137</name>
</gene>